<dbReference type="PIRSF" id="PIRSF011282">
    <property type="entry name" value="Synaptogyrin"/>
    <property type="match status" value="1"/>
</dbReference>
<reference evidence="9" key="1">
    <citation type="submission" date="2021-01" db="EMBL/GenBank/DDBJ databases">
        <authorList>
            <person name="Zahm M."/>
            <person name="Roques C."/>
            <person name="Cabau C."/>
            <person name="Klopp C."/>
            <person name="Donnadieu C."/>
            <person name="Jouanno E."/>
            <person name="Lampietro C."/>
            <person name="Louis A."/>
            <person name="Herpin A."/>
            <person name="Echchiki A."/>
            <person name="Berthelot C."/>
            <person name="Parey E."/>
            <person name="Roest-Crollius H."/>
            <person name="Braasch I."/>
            <person name="Postlethwait J."/>
            <person name="Bobe J."/>
            <person name="Montfort J."/>
            <person name="Bouchez O."/>
            <person name="Begum T."/>
            <person name="Mejri S."/>
            <person name="Adams A."/>
            <person name="Chen W.-J."/>
            <person name="Guiguen Y."/>
        </authorList>
    </citation>
    <scope>NUCLEOTIDE SEQUENCE</scope>
    <source>
        <tissue evidence="9">Blood</tissue>
    </source>
</reference>
<dbReference type="PROSITE" id="PS51225">
    <property type="entry name" value="MARVEL"/>
    <property type="match status" value="1"/>
</dbReference>
<dbReference type="EMBL" id="JAERUA010000022">
    <property type="protein sequence ID" value="KAI1884508.1"/>
    <property type="molecule type" value="Genomic_DNA"/>
</dbReference>
<evidence type="ECO:0000256" key="4">
    <source>
        <dbReference type="ARBA" id="ARBA00022989"/>
    </source>
</evidence>
<dbReference type="AlphaFoldDB" id="A0A8T3CPP5"/>
<evidence type="ECO:0000256" key="7">
    <source>
        <dbReference type="SAM" id="MobiDB-lite"/>
    </source>
</evidence>
<evidence type="ECO:0000259" key="8">
    <source>
        <dbReference type="PROSITE" id="PS51225"/>
    </source>
</evidence>
<comment type="similarity">
    <text evidence="2 6">Belongs to the synaptogyrin family.</text>
</comment>
<feature type="transmembrane region" description="Helical" evidence="6">
    <location>
        <begin position="70"/>
        <end position="92"/>
    </location>
</feature>
<keyword evidence="10" id="KW-1185">Reference proteome</keyword>
<comment type="caution">
    <text evidence="9">The sequence shown here is derived from an EMBL/GenBank/DDBJ whole genome shotgun (WGS) entry which is preliminary data.</text>
</comment>
<dbReference type="Proteomes" id="UP000829720">
    <property type="component" value="Unassembled WGS sequence"/>
</dbReference>
<keyword evidence="5 6" id="KW-0472">Membrane</keyword>
<dbReference type="InterPro" id="IPR008253">
    <property type="entry name" value="Marvel"/>
</dbReference>
<keyword evidence="4 6" id="KW-1133">Transmembrane helix</keyword>
<protein>
    <recommendedName>
        <fullName evidence="6">Synaptogyrin</fullName>
    </recommendedName>
</protein>
<dbReference type="Pfam" id="PF01284">
    <property type="entry name" value="MARVEL"/>
    <property type="match status" value="1"/>
</dbReference>
<feature type="transmembrane region" description="Helical" evidence="6">
    <location>
        <begin position="26"/>
        <end position="44"/>
    </location>
</feature>
<feature type="transmembrane region" description="Helical" evidence="6">
    <location>
        <begin position="104"/>
        <end position="130"/>
    </location>
</feature>
<feature type="domain" description="MARVEL" evidence="8">
    <location>
        <begin position="20"/>
        <end position="173"/>
    </location>
</feature>
<keyword evidence="3 6" id="KW-0812">Transmembrane</keyword>
<name>A0A8T3CPP5_9TELE</name>
<dbReference type="OrthoDB" id="10041611at2759"/>
<evidence type="ECO:0000313" key="10">
    <source>
        <dbReference type="Proteomes" id="UP000829720"/>
    </source>
</evidence>
<dbReference type="InterPro" id="IPR016579">
    <property type="entry name" value="Synaptogyrin"/>
</dbReference>
<feature type="region of interest" description="Disordered" evidence="7">
    <location>
        <begin position="189"/>
        <end position="237"/>
    </location>
</feature>
<gene>
    <name evidence="9" type="ORF">AGOR_G00227100</name>
</gene>
<dbReference type="PANTHER" id="PTHR10838:SF7">
    <property type="entry name" value="SYNAPTOGYRIN-1"/>
    <property type="match status" value="1"/>
</dbReference>
<comment type="subcellular location">
    <subcellularLocation>
        <location evidence="1 6">Membrane</location>
        <topology evidence="1 6">Multi-pass membrane protein</topology>
    </subcellularLocation>
</comment>
<evidence type="ECO:0000256" key="3">
    <source>
        <dbReference type="ARBA" id="ARBA00022692"/>
    </source>
</evidence>
<evidence type="ECO:0000256" key="5">
    <source>
        <dbReference type="ARBA" id="ARBA00023136"/>
    </source>
</evidence>
<proteinExistence type="inferred from homology"/>
<dbReference type="GO" id="GO:0031594">
    <property type="term" value="C:neuromuscular junction"/>
    <property type="evidence" value="ECO:0007669"/>
    <property type="project" value="TreeGrafter"/>
</dbReference>
<sequence length="237" mass="25852">MEGMAYGAGKAGGAFDPLTFFRQPHTILRIVCWLFAIVIFGSIANEGYVNRPDEVEEHCIFNRNQNACNYGVAMGTLAFLCCMGFLALDIYFPQISSVKDRKKAVLTDVGVSAFWSFMWFVGFCFLANQWQVAKHEDNPLKEGGDAARAAIAFSFFSIFTWAAQAFLAFQRYKLGADSALFSQDYADPSQDPAASAGPYTAYPGADDMASPPNDGSYQEPNAGPGYDGSAGYQGQNF</sequence>
<accession>A0A8T3CPP5</accession>
<evidence type="ECO:0000256" key="2">
    <source>
        <dbReference type="ARBA" id="ARBA00010252"/>
    </source>
</evidence>
<dbReference type="GO" id="GO:0030672">
    <property type="term" value="C:synaptic vesicle membrane"/>
    <property type="evidence" value="ECO:0007669"/>
    <property type="project" value="TreeGrafter"/>
</dbReference>
<feature type="transmembrane region" description="Helical" evidence="6">
    <location>
        <begin position="150"/>
        <end position="169"/>
    </location>
</feature>
<organism evidence="9 10">
    <name type="scientific">Albula goreensis</name>
    <dbReference type="NCBI Taxonomy" id="1534307"/>
    <lineage>
        <taxon>Eukaryota</taxon>
        <taxon>Metazoa</taxon>
        <taxon>Chordata</taxon>
        <taxon>Craniata</taxon>
        <taxon>Vertebrata</taxon>
        <taxon>Euteleostomi</taxon>
        <taxon>Actinopterygii</taxon>
        <taxon>Neopterygii</taxon>
        <taxon>Teleostei</taxon>
        <taxon>Albuliformes</taxon>
        <taxon>Albulidae</taxon>
        <taxon>Albula</taxon>
    </lineage>
</organism>
<evidence type="ECO:0000313" key="9">
    <source>
        <dbReference type="EMBL" id="KAI1884508.1"/>
    </source>
</evidence>
<evidence type="ECO:0000256" key="6">
    <source>
        <dbReference type="PIRNR" id="PIRNR011282"/>
    </source>
</evidence>
<dbReference type="PANTHER" id="PTHR10838">
    <property type="entry name" value="SYNAPTOGYRIN"/>
    <property type="match status" value="1"/>
</dbReference>
<evidence type="ECO:0000256" key="1">
    <source>
        <dbReference type="ARBA" id="ARBA00004141"/>
    </source>
</evidence>